<sequence>MAPETLNYLTLDVFTQTPLLGNPLAVVLVPSYLSPLLTQERKQLIAREFNYSETTFLHLPSPSSHRSAPSKSDGPDSDSDAHVPEWRLDIFLTDAEVPLAGHPIIGTAVHALTNVSGTRRGRFVTRAGKVELSIDETGYVTAVIPHEEHLHRSDVLPAAEVARLQPALASVMGGTWGAIDTLSIVRGMTFVFVEVPDVKALGAVELFSPRLDSARLDEGWNRGQLMFMFYVKMGQEAGVVTLRTRMVEGMFEDPATGSASCGLAVLLSMKEGLDREGLRKFEMVQAVEMGRRSDIGVDVDVKGGKIESVALRGTAVEIMKGSLRYE</sequence>
<dbReference type="InterPro" id="IPR003719">
    <property type="entry name" value="Phenazine_PhzF-like"/>
</dbReference>
<dbReference type="STRING" id="2082308.A0A2K1QH87"/>
<dbReference type="PANTHER" id="PTHR13774:SF32">
    <property type="entry name" value="ANTISENSE-ENHANCING SEQUENCE 1"/>
    <property type="match status" value="1"/>
</dbReference>
<keyword evidence="4" id="KW-1185">Reference proteome</keyword>
<reference evidence="3 4" key="1">
    <citation type="submission" date="2017-06" db="EMBL/GenBank/DDBJ databases">
        <title>Draft genome sequence of a variant of Elsinoe murrayae.</title>
        <authorList>
            <person name="Cheng Q."/>
        </authorList>
    </citation>
    <scope>NUCLEOTIDE SEQUENCE [LARGE SCALE GENOMIC DNA]</scope>
    <source>
        <strain evidence="3 4">CQ-2017a</strain>
    </source>
</reference>
<organism evidence="3 4">
    <name type="scientific">Sphaceloma murrayae</name>
    <dbReference type="NCBI Taxonomy" id="2082308"/>
    <lineage>
        <taxon>Eukaryota</taxon>
        <taxon>Fungi</taxon>
        <taxon>Dikarya</taxon>
        <taxon>Ascomycota</taxon>
        <taxon>Pezizomycotina</taxon>
        <taxon>Dothideomycetes</taxon>
        <taxon>Dothideomycetidae</taxon>
        <taxon>Myriangiales</taxon>
        <taxon>Elsinoaceae</taxon>
        <taxon>Sphaceloma</taxon>
    </lineage>
</organism>
<dbReference type="InParanoid" id="A0A2K1QH87"/>
<dbReference type="SUPFAM" id="SSF54506">
    <property type="entry name" value="Diaminopimelate epimerase-like"/>
    <property type="match status" value="1"/>
</dbReference>
<feature type="active site" evidence="1">
    <location>
        <position position="53"/>
    </location>
</feature>
<feature type="region of interest" description="Disordered" evidence="2">
    <location>
        <begin position="59"/>
        <end position="80"/>
    </location>
</feature>
<protein>
    <submittedName>
        <fullName evidence="3">NAP1-binding protein 2</fullName>
    </submittedName>
</protein>
<evidence type="ECO:0000256" key="1">
    <source>
        <dbReference type="PIRSR" id="PIRSR016184-1"/>
    </source>
</evidence>
<dbReference type="Gene3D" id="3.10.310.10">
    <property type="entry name" value="Diaminopimelate Epimerase, Chain A, domain 1"/>
    <property type="match status" value="2"/>
</dbReference>
<dbReference type="PIRSF" id="PIRSF016184">
    <property type="entry name" value="PhzC_PhzF"/>
    <property type="match status" value="1"/>
</dbReference>
<evidence type="ECO:0000313" key="3">
    <source>
        <dbReference type="EMBL" id="PNS14291.1"/>
    </source>
</evidence>
<dbReference type="PANTHER" id="PTHR13774">
    <property type="entry name" value="PHENAZINE BIOSYNTHESIS PROTEIN"/>
    <property type="match status" value="1"/>
</dbReference>
<feature type="compositionally biased region" description="Low complexity" evidence="2">
    <location>
        <begin position="60"/>
        <end position="72"/>
    </location>
</feature>
<gene>
    <name evidence="3" type="ORF">CAC42_6804</name>
</gene>
<accession>A0A2K1QH87</accession>
<dbReference type="GO" id="GO:0005737">
    <property type="term" value="C:cytoplasm"/>
    <property type="evidence" value="ECO:0007669"/>
    <property type="project" value="TreeGrafter"/>
</dbReference>
<dbReference type="EMBL" id="NKHZ01000088">
    <property type="protein sequence ID" value="PNS14291.1"/>
    <property type="molecule type" value="Genomic_DNA"/>
</dbReference>
<name>A0A2K1QH87_9PEZI</name>
<dbReference type="OrthoDB" id="412383at2759"/>
<dbReference type="GO" id="GO:0016853">
    <property type="term" value="F:isomerase activity"/>
    <property type="evidence" value="ECO:0007669"/>
    <property type="project" value="TreeGrafter"/>
</dbReference>
<proteinExistence type="predicted"/>
<dbReference type="AlphaFoldDB" id="A0A2K1QH87"/>
<dbReference type="Pfam" id="PF02567">
    <property type="entry name" value="PhzC-PhzF"/>
    <property type="match status" value="1"/>
</dbReference>
<dbReference type="Proteomes" id="UP000243797">
    <property type="component" value="Unassembled WGS sequence"/>
</dbReference>
<comment type="caution">
    <text evidence="3">The sequence shown here is derived from an EMBL/GenBank/DDBJ whole genome shotgun (WGS) entry which is preliminary data.</text>
</comment>
<evidence type="ECO:0000256" key="2">
    <source>
        <dbReference type="SAM" id="MobiDB-lite"/>
    </source>
</evidence>
<evidence type="ECO:0000313" key="4">
    <source>
        <dbReference type="Proteomes" id="UP000243797"/>
    </source>
</evidence>